<sequence length="347" mass="38490">VSHLLQAAFQATGAPAHGCASYNLFELHASLLNRLLQLETTISTQLLDVVWILIERLASVVLKKSADPVPIHYDVLMQVVVQALRSIDKSLTNTAQLGLYASGLHPPCSASAVPFSHPIPTTWLLTSTQEITEQLESFARFLNHMLVWQIDEQISSTSTGLLQMIESFYKDGSLTSLRLCLTVAFTGMCLPEWSTAEPCLKLGIAVLRRVVHASASDKACLITPSFLFETHCNLVLVITKGAIPRRLITKFADLYTVLSHFVPDKQFSLLAFLLDCVQTPNKDWECLSSIPHLHTLLSEVRVAVTHASLPERHRFISMVTRECVRHKTLTESILAFSNSCKRISGNC</sequence>
<reference evidence="1" key="1">
    <citation type="submission" date="2019-05" db="EMBL/GenBank/DDBJ databases">
        <title>Annotation for the trematode Fasciolopsis buski.</title>
        <authorList>
            <person name="Choi Y.-J."/>
        </authorList>
    </citation>
    <scope>NUCLEOTIDE SEQUENCE</scope>
    <source>
        <strain evidence="1">HT</strain>
        <tissue evidence="1">Whole worm</tissue>
    </source>
</reference>
<gene>
    <name evidence="1" type="ORF">FBUS_11069</name>
</gene>
<evidence type="ECO:0000313" key="1">
    <source>
        <dbReference type="EMBL" id="KAA0187563.1"/>
    </source>
</evidence>
<evidence type="ECO:0000313" key="2">
    <source>
        <dbReference type="Proteomes" id="UP000728185"/>
    </source>
</evidence>
<dbReference type="OrthoDB" id="2016913at2759"/>
<protein>
    <submittedName>
        <fullName evidence="1">Uncharacterized protein</fullName>
    </submittedName>
</protein>
<feature type="non-terminal residue" evidence="1">
    <location>
        <position position="1"/>
    </location>
</feature>
<organism evidence="1 2">
    <name type="scientific">Fasciolopsis buskii</name>
    <dbReference type="NCBI Taxonomy" id="27845"/>
    <lineage>
        <taxon>Eukaryota</taxon>
        <taxon>Metazoa</taxon>
        <taxon>Spiralia</taxon>
        <taxon>Lophotrochozoa</taxon>
        <taxon>Platyhelminthes</taxon>
        <taxon>Trematoda</taxon>
        <taxon>Digenea</taxon>
        <taxon>Plagiorchiida</taxon>
        <taxon>Echinostomata</taxon>
        <taxon>Echinostomatoidea</taxon>
        <taxon>Fasciolidae</taxon>
        <taxon>Fasciolopsis</taxon>
    </lineage>
</organism>
<dbReference type="EMBL" id="LUCM01009034">
    <property type="protein sequence ID" value="KAA0187563.1"/>
    <property type="molecule type" value="Genomic_DNA"/>
</dbReference>
<dbReference type="AlphaFoldDB" id="A0A8E0VG16"/>
<keyword evidence="2" id="KW-1185">Reference proteome</keyword>
<dbReference type="Proteomes" id="UP000728185">
    <property type="component" value="Unassembled WGS sequence"/>
</dbReference>
<proteinExistence type="predicted"/>
<comment type="caution">
    <text evidence="1">The sequence shown here is derived from an EMBL/GenBank/DDBJ whole genome shotgun (WGS) entry which is preliminary data.</text>
</comment>
<accession>A0A8E0VG16</accession>
<name>A0A8E0VG16_9TREM</name>